<comment type="caution">
    <text evidence="2">The sequence shown here is derived from an EMBL/GenBank/DDBJ whole genome shotgun (WGS) entry which is preliminary data.</text>
</comment>
<gene>
    <name evidence="2" type="ORF">R3P38DRAFT_2952720</name>
</gene>
<keyword evidence="3" id="KW-1185">Reference proteome</keyword>
<dbReference type="AlphaFoldDB" id="A0AAW0BFM3"/>
<evidence type="ECO:0000313" key="2">
    <source>
        <dbReference type="EMBL" id="KAK7025081.1"/>
    </source>
</evidence>
<dbReference type="InterPro" id="IPR011333">
    <property type="entry name" value="SKP1/BTB/POZ_sf"/>
</dbReference>
<dbReference type="EMBL" id="JAWWNJ010000034">
    <property type="protein sequence ID" value="KAK7025081.1"/>
    <property type="molecule type" value="Genomic_DNA"/>
</dbReference>
<dbReference type="InterPro" id="IPR000210">
    <property type="entry name" value="BTB/POZ_dom"/>
</dbReference>
<dbReference type="Gene3D" id="3.30.710.10">
    <property type="entry name" value="Potassium Channel Kv1.1, Chain A"/>
    <property type="match status" value="1"/>
</dbReference>
<sequence length="318" mass="36007">MSSPPAKRQRTDNTETSRSDLWKTDGSVILQAGNMQFRVHWSVLADNSSVFCDMQGLPQPSDQPTVEGCPIVELSDDPVDVEFLLKALYSPTFLCQEKVPFPAVAALVRLGRKYEFKNLLDAAVARLTAVFPTTIEEYDLLISKPRYSTLELPAPLLFDVIALATENNLWTVLPCAYTDAVKRFKTADFFDGIKDGARTVLLPLAYLRRCIMFQQSLLAKQYQPGYTIGWLRKWDFEADCTNPGACRTLRENFLANHMDKSTLVPLVKWETSERLLTSFCRNCGMHIRDCITSGRKRMWDELPGLLDLPPWGELKNGD</sequence>
<reference evidence="2 3" key="1">
    <citation type="journal article" date="2024" name="J Genomics">
        <title>Draft genome sequencing and assembly of Favolaschia claudopus CIRM-BRFM 2984 isolated from oak limbs.</title>
        <authorList>
            <person name="Navarro D."/>
            <person name="Drula E."/>
            <person name="Chaduli D."/>
            <person name="Cazenave R."/>
            <person name="Ahrendt S."/>
            <person name="Wang J."/>
            <person name="Lipzen A."/>
            <person name="Daum C."/>
            <person name="Barry K."/>
            <person name="Grigoriev I.V."/>
            <person name="Favel A."/>
            <person name="Rosso M.N."/>
            <person name="Martin F."/>
        </authorList>
    </citation>
    <scope>NUCLEOTIDE SEQUENCE [LARGE SCALE GENOMIC DNA]</scope>
    <source>
        <strain evidence="2 3">CIRM-BRFM 2984</strain>
    </source>
</reference>
<evidence type="ECO:0000259" key="1">
    <source>
        <dbReference type="SMART" id="SM00225"/>
    </source>
</evidence>
<evidence type="ECO:0000313" key="3">
    <source>
        <dbReference type="Proteomes" id="UP001362999"/>
    </source>
</evidence>
<dbReference type="SUPFAM" id="SSF54695">
    <property type="entry name" value="POZ domain"/>
    <property type="match status" value="1"/>
</dbReference>
<feature type="domain" description="BTB" evidence="1">
    <location>
        <begin position="26"/>
        <end position="131"/>
    </location>
</feature>
<dbReference type="Pfam" id="PF00651">
    <property type="entry name" value="BTB"/>
    <property type="match status" value="1"/>
</dbReference>
<proteinExistence type="predicted"/>
<name>A0AAW0BFM3_9AGAR</name>
<protein>
    <submittedName>
        <fullName evidence="2">BTB domain-containing protein</fullName>
    </submittedName>
</protein>
<accession>A0AAW0BFM3</accession>
<dbReference type="Proteomes" id="UP001362999">
    <property type="component" value="Unassembled WGS sequence"/>
</dbReference>
<organism evidence="2 3">
    <name type="scientific">Favolaschia claudopus</name>
    <dbReference type="NCBI Taxonomy" id="2862362"/>
    <lineage>
        <taxon>Eukaryota</taxon>
        <taxon>Fungi</taxon>
        <taxon>Dikarya</taxon>
        <taxon>Basidiomycota</taxon>
        <taxon>Agaricomycotina</taxon>
        <taxon>Agaricomycetes</taxon>
        <taxon>Agaricomycetidae</taxon>
        <taxon>Agaricales</taxon>
        <taxon>Marasmiineae</taxon>
        <taxon>Mycenaceae</taxon>
        <taxon>Favolaschia</taxon>
    </lineage>
</organism>
<dbReference type="CDD" id="cd18186">
    <property type="entry name" value="BTB_POZ_ZBTB_KLHL-like"/>
    <property type="match status" value="1"/>
</dbReference>
<dbReference type="SMART" id="SM00225">
    <property type="entry name" value="BTB"/>
    <property type="match status" value="1"/>
</dbReference>